<feature type="transmembrane region" description="Helical" evidence="1">
    <location>
        <begin position="214"/>
        <end position="238"/>
    </location>
</feature>
<feature type="non-terminal residue" evidence="3">
    <location>
        <position position="1"/>
    </location>
</feature>
<evidence type="ECO:0000259" key="2">
    <source>
        <dbReference type="PROSITE" id="PS50275"/>
    </source>
</evidence>
<dbReference type="PANTHER" id="PTHR45662">
    <property type="entry name" value="PHOSPHATIDYLINOSITIDE PHOSPHATASE SAC1"/>
    <property type="match status" value="1"/>
</dbReference>
<reference evidence="3 4" key="1">
    <citation type="journal article" date="2018" name="New Phytol.">
        <title>Phylogenomics of Endogonaceae and evolution of mycorrhizas within Mucoromycota.</title>
        <authorList>
            <person name="Chang Y."/>
            <person name="Desiro A."/>
            <person name="Na H."/>
            <person name="Sandor L."/>
            <person name="Lipzen A."/>
            <person name="Clum A."/>
            <person name="Barry K."/>
            <person name="Grigoriev I.V."/>
            <person name="Martin F.M."/>
            <person name="Stajich J.E."/>
            <person name="Smith M.E."/>
            <person name="Bonito G."/>
            <person name="Spatafora J.W."/>
        </authorList>
    </citation>
    <scope>NUCLEOTIDE SEQUENCE [LARGE SCALE GENOMIC DNA]</scope>
    <source>
        <strain evidence="3 4">GMNB39</strain>
    </source>
</reference>
<proteinExistence type="predicted"/>
<dbReference type="Proteomes" id="UP000268093">
    <property type="component" value="Unassembled WGS sequence"/>
</dbReference>
<keyword evidence="1" id="KW-0472">Membrane</keyword>
<dbReference type="PANTHER" id="PTHR45662:SF2">
    <property type="entry name" value="PHOSPHATIDYLINOSITOL-3-PHOSPHATASE SAC1"/>
    <property type="match status" value="1"/>
</dbReference>
<dbReference type="GO" id="GO:0043812">
    <property type="term" value="F:phosphatidylinositol-4-phosphate phosphatase activity"/>
    <property type="evidence" value="ECO:0007669"/>
    <property type="project" value="TreeGrafter"/>
</dbReference>
<dbReference type="OrthoDB" id="405996at2759"/>
<gene>
    <name evidence="3" type="ORF">BC936DRAFT_143426</name>
</gene>
<name>A0A432ZZD8_9FUNG</name>
<organism evidence="3 4">
    <name type="scientific">Jimgerdemannia flammicorona</name>
    <dbReference type="NCBI Taxonomy" id="994334"/>
    <lineage>
        <taxon>Eukaryota</taxon>
        <taxon>Fungi</taxon>
        <taxon>Fungi incertae sedis</taxon>
        <taxon>Mucoromycota</taxon>
        <taxon>Mucoromycotina</taxon>
        <taxon>Endogonomycetes</taxon>
        <taxon>Endogonales</taxon>
        <taxon>Endogonaceae</taxon>
        <taxon>Jimgerdemannia</taxon>
    </lineage>
</organism>
<keyword evidence="1" id="KW-1133">Transmembrane helix</keyword>
<feature type="domain" description="SAC" evidence="2">
    <location>
        <begin position="74"/>
        <end position="144"/>
    </location>
</feature>
<dbReference type="AlphaFoldDB" id="A0A432ZZD8"/>
<dbReference type="GO" id="GO:0046856">
    <property type="term" value="P:phosphatidylinositol dephosphorylation"/>
    <property type="evidence" value="ECO:0007669"/>
    <property type="project" value="TreeGrafter"/>
</dbReference>
<dbReference type="PROSITE" id="PS50275">
    <property type="entry name" value="SAC"/>
    <property type="match status" value="1"/>
</dbReference>
<dbReference type="InterPro" id="IPR002013">
    <property type="entry name" value="SAC_dom"/>
</dbReference>
<dbReference type="GO" id="GO:0005783">
    <property type="term" value="C:endoplasmic reticulum"/>
    <property type="evidence" value="ECO:0007669"/>
    <property type="project" value="TreeGrafter"/>
</dbReference>
<comment type="caution">
    <text evidence="3">The sequence shown here is derived from an EMBL/GenBank/DDBJ whole genome shotgun (WGS) entry which is preliminary data.</text>
</comment>
<evidence type="ECO:0000313" key="4">
    <source>
        <dbReference type="Proteomes" id="UP000268093"/>
    </source>
</evidence>
<keyword evidence="1" id="KW-0812">Transmembrane</keyword>
<sequence length="332" mass="37417">YYWREEQGGERGKKERQYFVAQYVNRRWYNIFPSIKLDRSWFAMYPSVHPPHKKKKSFCRLDKTANQTTIRHTQTSVIRTNCMDCLDRTNVVQSTFARWVLTRQLQSVGILGQNEKVDDFEEFMKLFRNVWADNADSVSITYSGTGALKTDFTRTGARTQGGAVQDGVNSVMRYVKNNYLDGSRQDAFDLFLGNYEVRPTRSPFAAAKPLRVRVVPLVAIFAFAMLAFALLIPSAAGISPRSSSSVLFLSFWVSVIVAAVRFMFQHAEMYVDWPRLVPLPHKEDPTAASYVSPSKLGRGAVTIGAGKGGRTVSGVLNELEKGGEEVPMKKLT</sequence>
<evidence type="ECO:0000313" key="3">
    <source>
        <dbReference type="EMBL" id="RUO95695.1"/>
    </source>
</evidence>
<accession>A0A432ZZD8</accession>
<dbReference type="EMBL" id="RBNI01026834">
    <property type="protein sequence ID" value="RUO95695.1"/>
    <property type="molecule type" value="Genomic_DNA"/>
</dbReference>
<protein>
    <recommendedName>
        <fullName evidence="2">SAC domain-containing protein</fullName>
    </recommendedName>
</protein>
<evidence type="ECO:0000256" key="1">
    <source>
        <dbReference type="SAM" id="Phobius"/>
    </source>
</evidence>
<feature type="transmembrane region" description="Helical" evidence="1">
    <location>
        <begin position="244"/>
        <end position="264"/>
    </location>
</feature>
<keyword evidence="4" id="KW-1185">Reference proteome</keyword>